<proteinExistence type="predicted"/>
<comment type="caution">
    <text evidence="1">The sequence shown here is derived from an EMBL/GenBank/DDBJ whole genome shotgun (WGS) entry which is preliminary data.</text>
</comment>
<reference evidence="1" key="1">
    <citation type="journal article" date="2015" name="Nature">
        <title>Complex archaea that bridge the gap between prokaryotes and eukaryotes.</title>
        <authorList>
            <person name="Spang A."/>
            <person name="Saw J.H."/>
            <person name="Jorgensen S.L."/>
            <person name="Zaremba-Niedzwiedzka K."/>
            <person name="Martijn J."/>
            <person name="Lind A.E."/>
            <person name="van Eijk R."/>
            <person name="Schleper C."/>
            <person name="Guy L."/>
            <person name="Ettema T.J."/>
        </authorList>
    </citation>
    <scope>NUCLEOTIDE SEQUENCE</scope>
</reference>
<gene>
    <name evidence="1" type="ORF">LCGC14_1597700</name>
</gene>
<name>A0A0F9KSS6_9ZZZZ</name>
<accession>A0A0F9KSS6</accession>
<dbReference type="AlphaFoldDB" id="A0A0F9KSS6"/>
<evidence type="ECO:0000313" key="1">
    <source>
        <dbReference type="EMBL" id="KKM25173.1"/>
    </source>
</evidence>
<dbReference type="EMBL" id="LAZR01012772">
    <property type="protein sequence ID" value="KKM25173.1"/>
    <property type="molecule type" value="Genomic_DNA"/>
</dbReference>
<organism evidence="1">
    <name type="scientific">marine sediment metagenome</name>
    <dbReference type="NCBI Taxonomy" id="412755"/>
    <lineage>
        <taxon>unclassified sequences</taxon>
        <taxon>metagenomes</taxon>
        <taxon>ecological metagenomes</taxon>
    </lineage>
</organism>
<sequence>MSPKYLTTRLVRPMITLPTTSLGTLKKFLTTHRDLMFRYIVTEISKGVETKSDRVDLFKFGETSYIAACRQDEYGMMLEQALSFFIEKEMYEDAAKCRDLLTKVKVEDIIRKSQIEK</sequence>
<protein>
    <submittedName>
        <fullName evidence="1">Uncharacterized protein</fullName>
    </submittedName>
</protein>